<keyword evidence="1" id="KW-0732">Signal</keyword>
<reference evidence="2" key="1">
    <citation type="submission" date="2022-11" db="UniProtKB">
        <authorList>
            <consortium name="EnsemblMetazoa"/>
        </authorList>
    </citation>
    <scope>IDENTIFICATION</scope>
</reference>
<accession>A0A913XSI0</accession>
<proteinExistence type="predicted"/>
<dbReference type="RefSeq" id="XP_020909035.1">
    <property type="nucleotide sequence ID" value="XM_021053376.2"/>
</dbReference>
<evidence type="ECO:0000256" key="1">
    <source>
        <dbReference type="SAM" id="SignalP"/>
    </source>
</evidence>
<dbReference type="KEGG" id="epa:110246987"/>
<dbReference type="OMA" id="DMSHICH"/>
<dbReference type="OrthoDB" id="5945915at2759"/>
<keyword evidence="3" id="KW-1185">Reference proteome</keyword>
<organism evidence="2 3">
    <name type="scientific">Exaiptasia diaphana</name>
    <name type="common">Tropical sea anemone</name>
    <name type="synonym">Aiptasia pulchella</name>
    <dbReference type="NCBI Taxonomy" id="2652724"/>
    <lineage>
        <taxon>Eukaryota</taxon>
        <taxon>Metazoa</taxon>
        <taxon>Cnidaria</taxon>
        <taxon>Anthozoa</taxon>
        <taxon>Hexacorallia</taxon>
        <taxon>Actiniaria</taxon>
        <taxon>Aiptasiidae</taxon>
        <taxon>Exaiptasia</taxon>
    </lineage>
</organism>
<name>A0A913XSI0_EXADI</name>
<dbReference type="Proteomes" id="UP000887567">
    <property type="component" value="Unplaced"/>
</dbReference>
<dbReference type="GeneID" id="110246987"/>
<protein>
    <recommendedName>
        <fullName evidence="4">ShKT domain-containing protein</fullName>
    </recommendedName>
</protein>
<feature type="chain" id="PRO_5038054235" description="ShKT domain-containing protein" evidence="1">
    <location>
        <begin position="18"/>
        <end position="195"/>
    </location>
</feature>
<sequence>MKAIVVIAIAFLAICSGNSVYNLRFDELLRALEDTSHLQDSEKMPQVLDDCSNKTFAPFECCPDNKTPRNGFKNEGCGVKLCIDESVSDCEKVAQSKCDTSPTIYNKCHYKCNPQCRKSPSARCTEERHVYGCCWNGYPKLSPNSKCPECIDNPDMSHICHQYKDVSAGCNSGSLGIRQFLLNYCPFTCKLCSKY</sequence>
<evidence type="ECO:0000313" key="3">
    <source>
        <dbReference type="Proteomes" id="UP000887567"/>
    </source>
</evidence>
<feature type="signal peptide" evidence="1">
    <location>
        <begin position="1"/>
        <end position="17"/>
    </location>
</feature>
<dbReference type="AlphaFoldDB" id="A0A913XSI0"/>
<dbReference type="EnsemblMetazoa" id="XM_021053376.2">
    <property type="protein sequence ID" value="XP_020909035.1"/>
    <property type="gene ID" value="LOC110246987"/>
</dbReference>
<evidence type="ECO:0000313" key="2">
    <source>
        <dbReference type="EnsemblMetazoa" id="XP_020909035.1"/>
    </source>
</evidence>
<evidence type="ECO:0008006" key="4">
    <source>
        <dbReference type="Google" id="ProtNLM"/>
    </source>
</evidence>